<dbReference type="AlphaFoldDB" id="A0AAE0ASB0"/>
<organism evidence="2 3">
    <name type="scientific">Dipteronia sinensis</name>
    <dbReference type="NCBI Taxonomy" id="43782"/>
    <lineage>
        <taxon>Eukaryota</taxon>
        <taxon>Viridiplantae</taxon>
        <taxon>Streptophyta</taxon>
        <taxon>Embryophyta</taxon>
        <taxon>Tracheophyta</taxon>
        <taxon>Spermatophyta</taxon>
        <taxon>Magnoliopsida</taxon>
        <taxon>eudicotyledons</taxon>
        <taxon>Gunneridae</taxon>
        <taxon>Pentapetalae</taxon>
        <taxon>rosids</taxon>
        <taxon>malvids</taxon>
        <taxon>Sapindales</taxon>
        <taxon>Sapindaceae</taxon>
        <taxon>Hippocastanoideae</taxon>
        <taxon>Acereae</taxon>
        <taxon>Dipteronia</taxon>
    </lineage>
</organism>
<gene>
    <name evidence="2" type="ORF">Dsin_009960</name>
</gene>
<name>A0AAE0ASB0_9ROSI</name>
<feature type="chain" id="PRO_5042291233" description="Reverse transcriptase domain-containing protein" evidence="1">
    <location>
        <begin position="19"/>
        <end position="137"/>
    </location>
</feature>
<proteinExistence type="predicted"/>
<evidence type="ECO:0000256" key="1">
    <source>
        <dbReference type="SAM" id="SignalP"/>
    </source>
</evidence>
<comment type="caution">
    <text evidence="2">The sequence shown here is derived from an EMBL/GenBank/DDBJ whole genome shotgun (WGS) entry which is preliminary data.</text>
</comment>
<feature type="signal peptide" evidence="1">
    <location>
        <begin position="1"/>
        <end position="18"/>
    </location>
</feature>
<sequence>MGIPFSLIFSFFVPSLSSLISRSERCGDYAGFRCSRLGSKITHLFFADDSLLFTRATLEECVNIKRMLGIYSQASGQTINFYKSVVCFSKQISSSCRNMLVEALDMAIVDYHDRYLGLPCVAGRSKRILFYGIKVRV</sequence>
<protein>
    <recommendedName>
        <fullName evidence="4">Reverse transcriptase domain-containing protein</fullName>
    </recommendedName>
</protein>
<keyword evidence="3" id="KW-1185">Reference proteome</keyword>
<evidence type="ECO:0000313" key="2">
    <source>
        <dbReference type="EMBL" id="KAK3222935.1"/>
    </source>
</evidence>
<evidence type="ECO:0000313" key="3">
    <source>
        <dbReference type="Proteomes" id="UP001281410"/>
    </source>
</evidence>
<keyword evidence="1" id="KW-0732">Signal</keyword>
<dbReference type="Proteomes" id="UP001281410">
    <property type="component" value="Unassembled WGS sequence"/>
</dbReference>
<dbReference type="EMBL" id="JANJYJ010000003">
    <property type="protein sequence ID" value="KAK3222935.1"/>
    <property type="molecule type" value="Genomic_DNA"/>
</dbReference>
<accession>A0AAE0ASB0</accession>
<reference evidence="2" key="1">
    <citation type="journal article" date="2023" name="Plant J.">
        <title>Genome sequences and population genomics provide insights into the demographic history, inbreeding, and mutation load of two 'living fossil' tree species of Dipteronia.</title>
        <authorList>
            <person name="Feng Y."/>
            <person name="Comes H.P."/>
            <person name="Chen J."/>
            <person name="Zhu S."/>
            <person name="Lu R."/>
            <person name="Zhang X."/>
            <person name="Li P."/>
            <person name="Qiu J."/>
            <person name="Olsen K.M."/>
            <person name="Qiu Y."/>
        </authorList>
    </citation>
    <scope>NUCLEOTIDE SEQUENCE</scope>
    <source>
        <strain evidence="2">NBL</strain>
    </source>
</reference>
<evidence type="ECO:0008006" key="4">
    <source>
        <dbReference type="Google" id="ProtNLM"/>
    </source>
</evidence>